<organism evidence="1 2">
    <name type="scientific">Clonorchis sinensis</name>
    <name type="common">Chinese liver fluke</name>
    <dbReference type="NCBI Taxonomy" id="79923"/>
    <lineage>
        <taxon>Eukaryota</taxon>
        <taxon>Metazoa</taxon>
        <taxon>Spiralia</taxon>
        <taxon>Lophotrochozoa</taxon>
        <taxon>Platyhelminthes</taxon>
        <taxon>Trematoda</taxon>
        <taxon>Digenea</taxon>
        <taxon>Opisthorchiida</taxon>
        <taxon>Opisthorchiata</taxon>
        <taxon>Opisthorchiidae</taxon>
        <taxon>Clonorchis</taxon>
    </lineage>
</organism>
<gene>
    <name evidence="1" type="ORF">CLF_110112</name>
</gene>
<dbReference type="Proteomes" id="UP000008909">
    <property type="component" value="Unassembled WGS sequence"/>
</dbReference>
<protein>
    <submittedName>
        <fullName evidence="1">Uncharacterized protein</fullName>
    </submittedName>
</protein>
<evidence type="ECO:0000313" key="2">
    <source>
        <dbReference type="Proteomes" id="UP000008909"/>
    </source>
</evidence>
<reference evidence="1" key="1">
    <citation type="journal article" date="2011" name="Genome Biol.">
        <title>The draft genome of the carcinogenic human liver fluke Clonorchis sinensis.</title>
        <authorList>
            <person name="Wang X."/>
            <person name="Chen W."/>
            <person name="Huang Y."/>
            <person name="Sun J."/>
            <person name="Men J."/>
            <person name="Liu H."/>
            <person name="Luo F."/>
            <person name="Guo L."/>
            <person name="Lv X."/>
            <person name="Deng C."/>
            <person name="Zhou C."/>
            <person name="Fan Y."/>
            <person name="Li X."/>
            <person name="Huang L."/>
            <person name="Hu Y."/>
            <person name="Liang C."/>
            <person name="Hu X."/>
            <person name="Xu J."/>
            <person name="Yu X."/>
        </authorList>
    </citation>
    <scope>NUCLEOTIDE SEQUENCE [LARGE SCALE GENOMIC DNA]</scope>
    <source>
        <strain evidence="1">Henan</strain>
    </source>
</reference>
<evidence type="ECO:0000313" key="1">
    <source>
        <dbReference type="EMBL" id="GAA56146.1"/>
    </source>
</evidence>
<sequence>MRHQQRKRMKQLARMLKKRQACYILQYQAVGNGDLPLERRVNKERRSLPSVREQSKKQCEKPQPATIWTQLQTSDPTLKAGGRKTQKLAARETAFSKVPVHLFSLSIRFNKNEKLIMIFAQSNCPLPDIATRDNLDPFADIRPYFKSRRKKNPKASCSWNSTQQSGVFFEDFVEAILSSFSSIFPCNCRGYCPFGCIKVDRNSGLRYGYPLLIGQAYSSPNETQYILVNETTQKIAGSCPQARFLIFEGSSRNTRRLHPLYSPLYSIGYTSVQMMQHIQASPESVTICPHYRLFCQMVLHLSMVSCVLPTSRKKIKSYPIYLGGRRLAASDYIPISLTSIPCAKHYDDNSLARYASEESSELVPVTENQGIGGQTISVVLTPWYLRILYETTQ</sequence>
<accession>G7YT66</accession>
<proteinExistence type="predicted"/>
<reference key="2">
    <citation type="submission" date="2011-10" db="EMBL/GenBank/DDBJ databases">
        <title>The genome and transcriptome sequence of Clonorchis sinensis provide insights into the carcinogenic liver fluke.</title>
        <authorList>
            <person name="Wang X."/>
            <person name="Huang Y."/>
            <person name="Chen W."/>
            <person name="Liu H."/>
            <person name="Guo L."/>
            <person name="Chen Y."/>
            <person name="Luo F."/>
            <person name="Zhou W."/>
            <person name="Sun J."/>
            <person name="Mao Q."/>
            <person name="Liang P."/>
            <person name="Zhou C."/>
            <person name="Tian Y."/>
            <person name="Men J."/>
            <person name="Lv X."/>
            <person name="Huang L."/>
            <person name="Zhou J."/>
            <person name="Hu Y."/>
            <person name="Li R."/>
            <person name="Zhang F."/>
            <person name="Lei H."/>
            <person name="Li X."/>
            <person name="Hu X."/>
            <person name="Liang C."/>
            <person name="Xu J."/>
            <person name="Wu Z."/>
            <person name="Yu X."/>
        </authorList>
    </citation>
    <scope>NUCLEOTIDE SEQUENCE</scope>
    <source>
        <strain>Henan</strain>
    </source>
</reference>
<name>G7YT66_CLOSI</name>
<keyword evidence="2" id="KW-1185">Reference proteome</keyword>
<dbReference type="EMBL" id="DF144170">
    <property type="protein sequence ID" value="GAA56146.1"/>
    <property type="molecule type" value="Genomic_DNA"/>
</dbReference>
<dbReference type="AlphaFoldDB" id="G7YT66"/>